<dbReference type="InterPro" id="IPR046371">
    <property type="entry name" value="Bcl-2_BH1-3"/>
</dbReference>
<reference evidence="8" key="1">
    <citation type="journal article" date="2006" name="Science">
        <title>Ancient noncoding elements conserved in the human genome.</title>
        <authorList>
            <person name="Venkatesh B."/>
            <person name="Kirkness E.F."/>
            <person name="Loh Y.H."/>
            <person name="Halpern A.L."/>
            <person name="Lee A.P."/>
            <person name="Johnson J."/>
            <person name="Dandona N."/>
            <person name="Viswanathan L.D."/>
            <person name="Tay A."/>
            <person name="Venter J.C."/>
            <person name="Strausberg R.L."/>
            <person name="Brenner S."/>
        </authorList>
    </citation>
    <scope>NUCLEOTIDE SEQUENCE [LARGE SCALE GENOMIC DNA]</scope>
</reference>
<dbReference type="GeneTree" id="ENSGT01130000278332"/>
<dbReference type="GO" id="GO:0051400">
    <property type="term" value="F:BH domain binding"/>
    <property type="evidence" value="ECO:0007669"/>
    <property type="project" value="TreeGrafter"/>
</dbReference>
<dbReference type="InterPro" id="IPR020717">
    <property type="entry name" value="Bcl2_BH1_motif_CS"/>
</dbReference>
<dbReference type="SMART" id="SM00265">
    <property type="entry name" value="BH4"/>
    <property type="match status" value="1"/>
</dbReference>
<evidence type="ECO:0000313" key="8">
    <source>
        <dbReference type="Proteomes" id="UP000314986"/>
    </source>
</evidence>
<dbReference type="GO" id="GO:0042981">
    <property type="term" value="P:regulation of apoptotic process"/>
    <property type="evidence" value="ECO:0007669"/>
    <property type="project" value="InterPro"/>
</dbReference>
<dbReference type="GO" id="GO:0097192">
    <property type="term" value="P:extrinsic apoptotic signaling pathway in absence of ligand"/>
    <property type="evidence" value="ECO:0007669"/>
    <property type="project" value="TreeGrafter"/>
</dbReference>
<evidence type="ECO:0000256" key="2">
    <source>
        <dbReference type="ARBA" id="ARBA00009458"/>
    </source>
</evidence>
<evidence type="ECO:0000256" key="5">
    <source>
        <dbReference type="PROSITE-ProRule" id="PRU00025"/>
    </source>
</evidence>
<dbReference type="InterPro" id="IPR003093">
    <property type="entry name" value="Bcl2_BH4"/>
</dbReference>
<dbReference type="Proteomes" id="UP000314986">
    <property type="component" value="Unassembled WGS sequence"/>
</dbReference>
<dbReference type="InParanoid" id="A0A4W3HHG3"/>
<evidence type="ECO:0000256" key="1">
    <source>
        <dbReference type="ARBA" id="ARBA00004370"/>
    </source>
</evidence>
<dbReference type="SMART" id="SM00337">
    <property type="entry name" value="BCL"/>
    <property type="match status" value="1"/>
</dbReference>
<dbReference type="PANTHER" id="PTHR11256:SF50">
    <property type="entry name" value="APOPTOSIS REGULATOR CED-9"/>
    <property type="match status" value="1"/>
</dbReference>
<name>A0A4W3HHG3_CALMI</name>
<keyword evidence="3 5" id="KW-0053">Apoptosis</keyword>
<keyword evidence="8" id="KW-1185">Reference proteome</keyword>
<reference evidence="7" key="5">
    <citation type="submission" date="2025-09" db="UniProtKB">
        <authorList>
            <consortium name="Ensembl"/>
        </authorList>
    </citation>
    <scope>IDENTIFICATION</scope>
</reference>
<feature type="domain" description="Apoptosis regulator Bcl-2 family BH4" evidence="6">
    <location>
        <begin position="10"/>
        <end position="29"/>
    </location>
</feature>
<dbReference type="CDD" id="cd06845">
    <property type="entry name" value="Bcl-2_like"/>
    <property type="match status" value="1"/>
</dbReference>
<dbReference type="STRING" id="7868.ENSCMIP00000014750"/>
<sequence>MYTETMSYESRELVFHYLYYRVSRHGYVWEEALGSAADSPHTSTPPAPAPAPAPASAALEKLHRVLREVGDSFERQYQQEFADIALQMRFEPDGARSRFDAVAEELFRDGINWGRIVAFFVFGGTLCVESCKRRDMAPLVDSIAAWMTAYLDSSLANWISANGDWVCAGHPLPECVQGTHCPSVCRAPTARVCGCRVPIALCVCVGYPLPCVCVCMYRVPIALCVCVCV</sequence>
<dbReference type="GO" id="GO:0005741">
    <property type="term" value="C:mitochondrial outer membrane"/>
    <property type="evidence" value="ECO:0007669"/>
    <property type="project" value="TreeGrafter"/>
</dbReference>
<reference evidence="7" key="4">
    <citation type="submission" date="2025-08" db="UniProtKB">
        <authorList>
            <consortium name="Ensembl"/>
        </authorList>
    </citation>
    <scope>IDENTIFICATION</scope>
</reference>
<organism evidence="7 8">
    <name type="scientific">Callorhinchus milii</name>
    <name type="common">Ghost shark</name>
    <dbReference type="NCBI Taxonomy" id="7868"/>
    <lineage>
        <taxon>Eukaryota</taxon>
        <taxon>Metazoa</taxon>
        <taxon>Chordata</taxon>
        <taxon>Craniata</taxon>
        <taxon>Vertebrata</taxon>
        <taxon>Chondrichthyes</taxon>
        <taxon>Holocephali</taxon>
        <taxon>Chimaeriformes</taxon>
        <taxon>Callorhinchidae</taxon>
        <taxon>Callorhinchus</taxon>
    </lineage>
</organism>
<dbReference type="OMA" id="GYVWEFR"/>
<proteinExistence type="inferred from homology"/>
<dbReference type="PROSITE" id="PS01080">
    <property type="entry name" value="BH1"/>
    <property type="match status" value="1"/>
</dbReference>
<feature type="short sequence motif" description="BH4" evidence="5">
    <location>
        <begin position="10"/>
        <end position="29"/>
    </location>
</feature>
<dbReference type="InterPro" id="IPR036834">
    <property type="entry name" value="Bcl-2-like_sf"/>
</dbReference>
<dbReference type="GO" id="GO:0001836">
    <property type="term" value="P:release of cytochrome c from mitochondria"/>
    <property type="evidence" value="ECO:0007669"/>
    <property type="project" value="TreeGrafter"/>
</dbReference>
<comment type="similarity">
    <text evidence="2">Belongs to the Bcl-2 family.</text>
</comment>
<dbReference type="InterPro" id="IPR026298">
    <property type="entry name" value="Bcl-2_fam"/>
</dbReference>
<dbReference type="GO" id="GO:0008630">
    <property type="term" value="P:intrinsic apoptotic signaling pathway in response to DNA damage"/>
    <property type="evidence" value="ECO:0007669"/>
    <property type="project" value="TreeGrafter"/>
</dbReference>
<evidence type="ECO:0000256" key="3">
    <source>
        <dbReference type="ARBA" id="ARBA00022703"/>
    </source>
</evidence>
<dbReference type="SUPFAM" id="SSF56854">
    <property type="entry name" value="Bcl-2 inhibitors of programmed cell death"/>
    <property type="match status" value="1"/>
</dbReference>
<comment type="subcellular location">
    <subcellularLocation>
        <location evidence="1">Membrane</location>
    </subcellularLocation>
</comment>
<dbReference type="Ensembl" id="ENSCMIT00000015061.1">
    <property type="protein sequence ID" value="ENSCMIP00000014750.1"/>
    <property type="gene ID" value="ENSCMIG00000007255.1"/>
</dbReference>
<reference evidence="8" key="2">
    <citation type="journal article" date="2007" name="PLoS Biol.">
        <title>Survey sequencing and comparative analysis of the elephant shark (Callorhinchus milii) genome.</title>
        <authorList>
            <person name="Venkatesh B."/>
            <person name="Kirkness E.F."/>
            <person name="Loh Y.H."/>
            <person name="Halpern A.L."/>
            <person name="Lee A.P."/>
            <person name="Johnson J."/>
            <person name="Dandona N."/>
            <person name="Viswanathan L.D."/>
            <person name="Tay A."/>
            <person name="Venter J.C."/>
            <person name="Strausberg R.L."/>
            <person name="Brenner S."/>
        </authorList>
    </citation>
    <scope>NUCLEOTIDE SEQUENCE [LARGE SCALE GENOMIC DNA]</scope>
</reference>
<reference evidence="8" key="3">
    <citation type="journal article" date="2014" name="Nature">
        <title>Elephant shark genome provides unique insights into gnathostome evolution.</title>
        <authorList>
            <consortium name="International Elephant Shark Genome Sequencing Consortium"/>
            <person name="Venkatesh B."/>
            <person name="Lee A.P."/>
            <person name="Ravi V."/>
            <person name="Maurya A.K."/>
            <person name="Lian M.M."/>
            <person name="Swann J.B."/>
            <person name="Ohta Y."/>
            <person name="Flajnik M.F."/>
            <person name="Sutoh Y."/>
            <person name="Kasahara M."/>
            <person name="Hoon S."/>
            <person name="Gangu V."/>
            <person name="Roy S.W."/>
            <person name="Irimia M."/>
            <person name="Korzh V."/>
            <person name="Kondrychyn I."/>
            <person name="Lim Z.W."/>
            <person name="Tay B.H."/>
            <person name="Tohari S."/>
            <person name="Kong K.W."/>
            <person name="Ho S."/>
            <person name="Lorente-Galdos B."/>
            <person name="Quilez J."/>
            <person name="Marques-Bonet T."/>
            <person name="Raney B.J."/>
            <person name="Ingham P.W."/>
            <person name="Tay A."/>
            <person name="Hillier L.W."/>
            <person name="Minx P."/>
            <person name="Boehm T."/>
            <person name="Wilson R.K."/>
            <person name="Brenner S."/>
            <person name="Warren W.C."/>
        </authorList>
    </citation>
    <scope>NUCLEOTIDE SEQUENCE [LARGE SCALE GENOMIC DNA]</scope>
</reference>
<evidence type="ECO:0000313" key="7">
    <source>
        <dbReference type="Ensembl" id="ENSCMIP00000014750.1"/>
    </source>
</evidence>
<dbReference type="Pfam" id="PF00452">
    <property type="entry name" value="Bcl-2"/>
    <property type="match status" value="1"/>
</dbReference>
<dbReference type="PROSITE" id="PS50062">
    <property type="entry name" value="BCL2_FAMILY"/>
    <property type="match status" value="1"/>
</dbReference>
<protein>
    <submittedName>
        <fullName evidence="7">BCL2 apoptosis regulator</fullName>
    </submittedName>
</protein>
<dbReference type="PROSITE" id="PS50063">
    <property type="entry name" value="BH4_2"/>
    <property type="match status" value="1"/>
</dbReference>
<dbReference type="Gene3D" id="1.10.437.10">
    <property type="entry name" value="Blc2-like"/>
    <property type="match status" value="1"/>
</dbReference>
<keyword evidence="4" id="KW-0472">Membrane</keyword>
<evidence type="ECO:0000259" key="6">
    <source>
        <dbReference type="PROSITE" id="PS50063"/>
    </source>
</evidence>
<dbReference type="AlphaFoldDB" id="A0A4W3HHG3"/>
<evidence type="ECO:0000256" key="4">
    <source>
        <dbReference type="ARBA" id="ARBA00023136"/>
    </source>
</evidence>
<accession>A0A4W3HHG3</accession>
<dbReference type="InterPro" id="IPR002475">
    <property type="entry name" value="Bcl2-like"/>
</dbReference>
<dbReference type="PANTHER" id="PTHR11256">
    <property type="entry name" value="BCL-2 RELATED"/>
    <property type="match status" value="1"/>
</dbReference>
<dbReference type="PRINTS" id="PR01862">
    <property type="entry name" value="BCL2FAMILY"/>
</dbReference>